<name>A0A167CKA0_9GAMM</name>
<accession>A0A167CKA0</accession>
<dbReference type="AlphaFoldDB" id="A0A167CKA0"/>
<evidence type="ECO:0000313" key="1">
    <source>
        <dbReference type="EMBL" id="KZN47762.1"/>
    </source>
</evidence>
<protein>
    <submittedName>
        <fullName evidence="1">Uncharacterized protein</fullName>
    </submittedName>
</protein>
<evidence type="ECO:0000313" key="2">
    <source>
        <dbReference type="Proteomes" id="UP000076587"/>
    </source>
</evidence>
<organism evidence="1 2">
    <name type="scientific">Pseudoalteromonas luteoviolacea NCIMB 1942</name>
    <dbReference type="NCBI Taxonomy" id="1365253"/>
    <lineage>
        <taxon>Bacteria</taxon>
        <taxon>Pseudomonadati</taxon>
        <taxon>Pseudomonadota</taxon>
        <taxon>Gammaproteobacteria</taxon>
        <taxon>Alteromonadales</taxon>
        <taxon>Pseudoalteromonadaceae</taxon>
        <taxon>Pseudoalteromonas</taxon>
    </lineage>
</organism>
<dbReference type="PATRIC" id="fig|1365253.3.peg.2223"/>
<proteinExistence type="predicted"/>
<comment type="caution">
    <text evidence="1">The sequence shown here is derived from an EMBL/GenBank/DDBJ whole genome shotgun (WGS) entry which is preliminary data.</text>
</comment>
<gene>
    <name evidence="1" type="ORF">N482_09050</name>
</gene>
<reference evidence="1 2" key="1">
    <citation type="submission" date="2013-07" db="EMBL/GenBank/DDBJ databases">
        <title>Comparative Genomic and Metabolomic Analysis of Twelve Strains of Pseudoalteromonas luteoviolacea.</title>
        <authorList>
            <person name="Vynne N.G."/>
            <person name="Mansson M."/>
            <person name="Gram L."/>
        </authorList>
    </citation>
    <scope>NUCLEOTIDE SEQUENCE [LARGE SCALE GENOMIC DNA]</scope>
    <source>
        <strain evidence="1 2">NCIMB 1942</strain>
    </source>
</reference>
<dbReference type="Proteomes" id="UP000076587">
    <property type="component" value="Unassembled WGS sequence"/>
</dbReference>
<sequence>MQALNANGLSVKAYDDIDYEIDICTHYANEFGYRMLVLQKL</sequence>
<dbReference type="EMBL" id="AUXT01000152">
    <property type="protein sequence ID" value="KZN47762.1"/>
    <property type="molecule type" value="Genomic_DNA"/>
</dbReference>